<proteinExistence type="predicted"/>
<sequence>MANVMCNGAVDSVVDRVLHLEGLEAEINIAALARMTGISRQTFHARLRAARASD</sequence>
<reference evidence="1 2" key="1">
    <citation type="journal article" date="2019" name="Int. J. Syst. Evol. Microbiol.">
        <title>The Global Catalogue of Microorganisms (GCM) 10K type strain sequencing project: providing services to taxonomists for standard genome sequencing and annotation.</title>
        <authorList>
            <consortium name="The Broad Institute Genomics Platform"/>
            <consortium name="The Broad Institute Genome Sequencing Center for Infectious Disease"/>
            <person name="Wu L."/>
            <person name="Ma J."/>
        </authorList>
    </citation>
    <scope>NUCLEOTIDE SEQUENCE [LARGE SCALE GENOMIC DNA]</scope>
    <source>
        <strain evidence="1 2">JCM 6305</strain>
    </source>
</reference>
<gene>
    <name evidence="1" type="ORF">GCM10010405_41780</name>
</gene>
<protein>
    <submittedName>
        <fullName evidence="1">Uncharacterized protein</fullName>
    </submittedName>
</protein>
<evidence type="ECO:0000313" key="1">
    <source>
        <dbReference type="EMBL" id="GAA2453619.1"/>
    </source>
</evidence>
<accession>A0ABN3K9X8</accession>
<keyword evidence="2" id="KW-1185">Reference proteome</keyword>
<organism evidence="1 2">
    <name type="scientific">Streptomyces macrosporus</name>
    <dbReference type="NCBI Taxonomy" id="44032"/>
    <lineage>
        <taxon>Bacteria</taxon>
        <taxon>Bacillati</taxon>
        <taxon>Actinomycetota</taxon>
        <taxon>Actinomycetes</taxon>
        <taxon>Kitasatosporales</taxon>
        <taxon>Streptomycetaceae</taxon>
        <taxon>Streptomyces</taxon>
    </lineage>
</organism>
<dbReference type="EMBL" id="BAAASZ010000027">
    <property type="protein sequence ID" value="GAA2453619.1"/>
    <property type="molecule type" value="Genomic_DNA"/>
</dbReference>
<comment type="caution">
    <text evidence="1">The sequence shown here is derived from an EMBL/GenBank/DDBJ whole genome shotgun (WGS) entry which is preliminary data.</text>
</comment>
<dbReference type="Proteomes" id="UP001501638">
    <property type="component" value="Unassembled WGS sequence"/>
</dbReference>
<evidence type="ECO:0000313" key="2">
    <source>
        <dbReference type="Proteomes" id="UP001501638"/>
    </source>
</evidence>
<name>A0ABN3K9X8_9ACTN</name>